<dbReference type="InterPro" id="IPR015943">
    <property type="entry name" value="WD40/YVTN_repeat-like_dom_sf"/>
</dbReference>
<evidence type="ECO:0000313" key="1">
    <source>
        <dbReference type="EMBL" id="MCK9687005.1"/>
    </source>
</evidence>
<name>A0A9X2C390_9BURK</name>
<evidence type="ECO:0000313" key="2">
    <source>
        <dbReference type="Proteomes" id="UP001139353"/>
    </source>
</evidence>
<dbReference type="SUPFAM" id="SSF50939">
    <property type="entry name" value="Sialidases"/>
    <property type="match status" value="1"/>
</dbReference>
<sequence length="691" mass="69253">MNDDLRSGMCRAKWAVASACLTSLLAACGGGGGSSPPSPPPVVTLAVTASAQSVVAGGNAVSLTATVSGSTDTATWSLSGPGTLSATTGAAITYRPPLPSQLGGATSATINVTDGGVQKTVQIALTPAPGAVWQVQRPALGDFSTVRYLGGRFYAIGVTSVLTSTDGMAWTPLDLPAGMAINDMALGDDGYVGIAPNGATWHSADGLAWTAGNVSAATDGTGIDPQYLSLWTVTFGNGTYVATGVQGVLASNDGVNWTSRTGGVANGGLDIYQVTYGNGKFLGMGFGGNYTSTDGANWSQFSPPGPTYGVAYGNGTFVANNGSSSSTSVDGVTWTPGGDTSGTSIQSYWGPVTFSGGRFFTYGEKAIDVSTDGVHWSSLYSNPSADSSALITGVASNGTDTVAVGWGAQLRHSADGTTWNNVAPSDGVGLVATACLQGLCVISTSDGHLLTSRDTTTWTRSNAPDGASFAAIAQDGTRFVAVTQGGSVYVSTDGTTWGAAKAVLPSGLATLVYGNGQFLAAGSGKSVYASKDGVAWTATASGIQSSNPTPWIVNLSYGNGRFVMVDNAGDLFWSVDGLGWTAGPTLTPLSAVAYGSAGFVGVGAAGVAWHSLDGANWAIASTPSPSTLYAIVQADGQYIAVGDSDAVLVSEDGVTWTNRAGGMNTRLSSVAFSGTAFVAVGTGGAIVNSTH</sequence>
<dbReference type="EMBL" id="JAJLJH010000003">
    <property type="protein sequence ID" value="MCK9687005.1"/>
    <property type="molecule type" value="Genomic_DNA"/>
</dbReference>
<organism evidence="1 2">
    <name type="scientific">Scleromatobacter humisilvae</name>
    <dbReference type="NCBI Taxonomy" id="2897159"/>
    <lineage>
        <taxon>Bacteria</taxon>
        <taxon>Pseudomonadati</taxon>
        <taxon>Pseudomonadota</taxon>
        <taxon>Betaproteobacteria</taxon>
        <taxon>Burkholderiales</taxon>
        <taxon>Sphaerotilaceae</taxon>
        <taxon>Scleromatobacter</taxon>
    </lineage>
</organism>
<dbReference type="Gene3D" id="2.130.10.10">
    <property type="entry name" value="YVTN repeat-like/Quinoprotein amine dehydrogenase"/>
    <property type="match status" value="1"/>
</dbReference>
<proteinExistence type="predicted"/>
<accession>A0A9X2C390</accession>
<dbReference type="PROSITE" id="PS51257">
    <property type="entry name" value="PROKAR_LIPOPROTEIN"/>
    <property type="match status" value="1"/>
</dbReference>
<comment type="caution">
    <text evidence="1">The sequence shown here is derived from an EMBL/GenBank/DDBJ whole genome shotgun (WGS) entry which is preliminary data.</text>
</comment>
<keyword evidence="2" id="KW-1185">Reference proteome</keyword>
<dbReference type="SUPFAM" id="SSF110296">
    <property type="entry name" value="Oligoxyloglucan reducing end-specific cellobiohydrolase"/>
    <property type="match status" value="2"/>
</dbReference>
<dbReference type="Proteomes" id="UP001139353">
    <property type="component" value="Unassembled WGS sequence"/>
</dbReference>
<dbReference type="InterPro" id="IPR036278">
    <property type="entry name" value="Sialidase_sf"/>
</dbReference>
<gene>
    <name evidence="1" type="ORF">LPC04_14935</name>
</gene>
<reference evidence="1" key="1">
    <citation type="submission" date="2021-11" db="EMBL/GenBank/DDBJ databases">
        <title>BS-T2-15 a new species belonging to the Comamonadaceae family isolated from the soil of a French oak forest.</title>
        <authorList>
            <person name="Mieszkin S."/>
            <person name="Alain K."/>
        </authorList>
    </citation>
    <scope>NUCLEOTIDE SEQUENCE</scope>
    <source>
        <strain evidence="1">BS-T2-15</strain>
    </source>
</reference>
<dbReference type="RefSeq" id="WP_275683041.1">
    <property type="nucleotide sequence ID" value="NZ_JAJLJH010000003.1"/>
</dbReference>
<protein>
    <submittedName>
        <fullName evidence="1">Uncharacterized protein</fullName>
    </submittedName>
</protein>
<dbReference type="AlphaFoldDB" id="A0A9X2C390"/>